<dbReference type="AlphaFoldDB" id="A0AA37SQ70"/>
<name>A0AA37SQ70_9BACT</name>
<dbReference type="SMART" id="SM01091">
    <property type="entry name" value="CorC_HlyC"/>
    <property type="match status" value="1"/>
</dbReference>
<dbReference type="Proteomes" id="UP001156666">
    <property type="component" value="Unassembled WGS sequence"/>
</dbReference>
<keyword evidence="13" id="KW-1185">Reference proteome</keyword>
<dbReference type="SUPFAM" id="SSF54631">
    <property type="entry name" value="CBS-domain pair"/>
    <property type="match status" value="1"/>
</dbReference>
<evidence type="ECO:0000256" key="6">
    <source>
        <dbReference type="ARBA" id="ARBA00023136"/>
    </source>
</evidence>
<gene>
    <name evidence="12" type="ORF">GCM10007940_26470</name>
</gene>
<evidence type="ECO:0000313" key="13">
    <source>
        <dbReference type="Proteomes" id="UP001156666"/>
    </source>
</evidence>
<feature type="transmembrane region" description="Helical" evidence="9">
    <location>
        <begin position="130"/>
        <end position="152"/>
    </location>
</feature>
<comment type="subcellular location">
    <subcellularLocation>
        <location evidence="1">Membrane</location>
        <topology evidence="1">Multi-pass membrane protein</topology>
    </subcellularLocation>
</comment>
<reference evidence="12" key="2">
    <citation type="submission" date="2023-01" db="EMBL/GenBank/DDBJ databases">
        <title>Draft genome sequence of Portibacter lacus strain NBRC 108769.</title>
        <authorList>
            <person name="Sun Q."/>
            <person name="Mori K."/>
        </authorList>
    </citation>
    <scope>NUCLEOTIDE SEQUENCE</scope>
    <source>
        <strain evidence="12">NBRC 108769</strain>
    </source>
</reference>
<evidence type="ECO:0000256" key="2">
    <source>
        <dbReference type="ARBA" id="ARBA00022692"/>
    </source>
</evidence>
<dbReference type="PANTHER" id="PTHR22777:SF17">
    <property type="entry name" value="UPF0053 PROTEIN SLL0260"/>
    <property type="match status" value="1"/>
</dbReference>
<dbReference type="InterPro" id="IPR046342">
    <property type="entry name" value="CBS_dom_sf"/>
</dbReference>
<keyword evidence="2 8" id="KW-0812">Transmembrane</keyword>
<dbReference type="InterPro" id="IPR000644">
    <property type="entry name" value="CBS_dom"/>
</dbReference>
<dbReference type="PANTHER" id="PTHR22777">
    <property type="entry name" value="HEMOLYSIN-RELATED"/>
    <property type="match status" value="1"/>
</dbReference>
<feature type="transmembrane region" description="Helical" evidence="9">
    <location>
        <begin position="89"/>
        <end position="110"/>
    </location>
</feature>
<dbReference type="CDD" id="cd04590">
    <property type="entry name" value="CBS_pair_CorC_HlyC_assoc"/>
    <property type="match status" value="1"/>
</dbReference>
<dbReference type="InterPro" id="IPR016169">
    <property type="entry name" value="FAD-bd_PCMH_sub2"/>
</dbReference>
<reference evidence="12" key="1">
    <citation type="journal article" date="2014" name="Int. J. Syst. Evol. Microbiol.">
        <title>Complete genome sequence of Corynebacterium casei LMG S-19264T (=DSM 44701T), isolated from a smear-ripened cheese.</title>
        <authorList>
            <consortium name="US DOE Joint Genome Institute (JGI-PGF)"/>
            <person name="Walter F."/>
            <person name="Albersmeier A."/>
            <person name="Kalinowski J."/>
            <person name="Ruckert C."/>
        </authorList>
    </citation>
    <scope>NUCLEOTIDE SEQUENCE</scope>
    <source>
        <strain evidence="12">NBRC 108769</strain>
    </source>
</reference>
<evidence type="ECO:0000256" key="4">
    <source>
        <dbReference type="ARBA" id="ARBA00022989"/>
    </source>
</evidence>
<keyword evidence="5 7" id="KW-0129">CBS domain</keyword>
<dbReference type="GO" id="GO:0005886">
    <property type="term" value="C:plasma membrane"/>
    <property type="evidence" value="ECO:0007669"/>
    <property type="project" value="TreeGrafter"/>
</dbReference>
<organism evidence="12 13">
    <name type="scientific">Portibacter lacus</name>
    <dbReference type="NCBI Taxonomy" id="1099794"/>
    <lineage>
        <taxon>Bacteria</taxon>
        <taxon>Pseudomonadati</taxon>
        <taxon>Bacteroidota</taxon>
        <taxon>Saprospiria</taxon>
        <taxon>Saprospirales</taxon>
        <taxon>Haliscomenobacteraceae</taxon>
        <taxon>Portibacter</taxon>
    </lineage>
</organism>
<comment type="caution">
    <text evidence="12">The sequence shown here is derived from an EMBL/GenBank/DDBJ whole genome shotgun (WGS) entry which is preliminary data.</text>
</comment>
<dbReference type="Pfam" id="PF03471">
    <property type="entry name" value="CorC_HlyC"/>
    <property type="match status" value="1"/>
</dbReference>
<evidence type="ECO:0000313" key="12">
    <source>
        <dbReference type="EMBL" id="GLR18032.1"/>
    </source>
</evidence>
<evidence type="ECO:0000256" key="9">
    <source>
        <dbReference type="SAM" id="Phobius"/>
    </source>
</evidence>
<dbReference type="Pfam" id="PF00571">
    <property type="entry name" value="CBS"/>
    <property type="match status" value="2"/>
</dbReference>
<feature type="domain" description="CBS" evidence="10">
    <location>
        <begin position="266"/>
        <end position="326"/>
    </location>
</feature>
<evidence type="ECO:0000256" key="3">
    <source>
        <dbReference type="ARBA" id="ARBA00022737"/>
    </source>
</evidence>
<accession>A0AA37SQ70</accession>
<dbReference type="EMBL" id="BSOH01000014">
    <property type="protein sequence ID" value="GLR18032.1"/>
    <property type="molecule type" value="Genomic_DNA"/>
</dbReference>
<feature type="domain" description="CNNM transmembrane" evidence="11">
    <location>
        <begin position="1"/>
        <end position="191"/>
    </location>
</feature>
<evidence type="ECO:0000259" key="11">
    <source>
        <dbReference type="PROSITE" id="PS51846"/>
    </source>
</evidence>
<dbReference type="Pfam" id="PF01595">
    <property type="entry name" value="CNNM"/>
    <property type="match status" value="1"/>
</dbReference>
<proteinExistence type="predicted"/>
<keyword evidence="6 8" id="KW-0472">Membrane</keyword>
<evidence type="ECO:0000256" key="1">
    <source>
        <dbReference type="ARBA" id="ARBA00004141"/>
    </source>
</evidence>
<evidence type="ECO:0000256" key="7">
    <source>
        <dbReference type="PROSITE-ProRule" id="PRU00703"/>
    </source>
</evidence>
<dbReference type="GO" id="GO:0050660">
    <property type="term" value="F:flavin adenine dinucleotide binding"/>
    <property type="evidence" value="ECO:0007669"/>
    <property type="project" value="InterPro"/>
</dbReference>
<keyword evidence="3" id="KW-0677">Repeat</keyword>
<dbReference type="InterPro" id="IPR005170">
    <property type="entry name" value="Transptr-assoc_dom"/>
</dbReference>
<dbReference type="RefSeq" id="WP_235291707.1">
    <property type="nucleotide sequence ID" value="NZ_BSOH01000014.1"/>
</dbReference>
<dbReference type="PROSITE" id="PS51371">
    <property type="entry name" value="CBS"/>
    <property type="match status" value="1"/>
</dbReference>
<feature type="transmembrane region" description="Helical" evidence="9">
    <location>
        <begin position="54"/>
        <end position="77"/>
    </location>
</feature>
<dbReference type="InterPro" id="IPR002550">
    <property type="entry name" value="CNNM"/>
</dbReference>
<dbReference type="InterPro" id="IPR036318">
    <property type="entry name" value="FAD-bd_PCMH-like_sf"/>
</dbReference>
<sequence>MIIYIIIALILSAFFSGSEIAYVSANKLGIEVQKNKGTRRGKILTGFYNNPRNFLSTMLVGNNIALVVFSILITESLRPYLNTWLGEGFYFLLCTTLIITLIVLLFGEFIPKTMFRVYSNEMIYGLTYPLAFFKFILGIPTWFMTSISNFILKYIIRMPNEEVEQALTRLDLESYVEESFSDDNEEMEADMFKNALNLRQVKVRDCMIPRNEIVLIDKRMNPTEVVKTFIESRHSRLIVIDKDVENIVGYIHHQQMLDNPKQIKHLILDIMYVPEAMSAKDMMSKFINSDTNIACVVDEFGGTAGIITLEDILEEIFGEIEDEHDSEDYIDVQVNDREYRFSGRLEVNHLNDKYDNINIPEGEYHTLSGYLVTTSGTIPESGAELELDNYKFIFEDVSETKIETVRVIINDDTEII</sequence>
<dbReference type="Gene3D" id="3.30.465.10">
    <property type="match status" value="1"/>
</dbReference>
<evidence type="ECO:0000256" key="5">
    <source>
        <dbReference type="ARBA" id="ARBA00023122"/>
    </source>
</evidence>
<protein>
    <submittedName>
        <fullName evidence="12">Hemolysin</fullName>
    </submittedName>
</protein>
<dbReference type="Gene3D" id="3.10.580.10">
    <property type="entry name" value="CBS-domain"/>
    <property type="match status" value="1"/>
</dbReference>
<dbReference type="PROSITE" id="PS51846">
    <property type="entry name" value="CNNM"/>
    <property type="match status" value="1"/>
</dbReference>
<dbReference type="SUPFAM" id="SSF56176">
    <property type="entry name" value="FAD-binding/transporter-associated domain-like"/>
    <property type="match status" value="1"/>
</dbReference>
<dbReference type="InterPro" id="IPR044751">
    <property type="entry name" value="Ion_transp-like_CBS"/>
</dbReference>
<evidence type="ECO:0000256" key="8">
    <source>
        <dbReference type="PROSITE-ProRule" id="PRU01193"/>
    </source>
</evidence>
<keyword evidence="4 8" id="KW-1133">Transmembrane helix</keyword>
<evidence type="ECO:0000259" key="10">
    <source>
        <dbReference type="PROSITE" id="PS51371"/>
    </source>
</evidence>